<keyword evidence="1" id="KW-0238">DNA-binding</keyword>
<evidence type="ECO:0000313" key="1">
    <source>
        <dbReference type="EMBL" id="MBB3924606.1"/>
    </source>
</evidence>
<sequence>MNRRLFTYQGAGRSIREIARMVGMKPSTLHFRLCVKGMSVADAIAMPITPKHRLNPEGRQPRLYEFRGQMLDAKTIATLIGRHRDTVYRRVVGNRVLDIGETPDPFSGFQDAPSTAVLITHDGETLTAAEWARRMGISKETIYSRIAYGWHPVDAITTPPDPRFAMRTIKVRNLRIIRRIASTFHPMTGGYAQTFANPLGTGVGRHVHHLQSGKTA</sequence>
<evidence type="ECO:0000313" key="2">
    <source>
        <dbReference type="Proteomes" id="UP000571950"/>
    </source>
</evidence>
<comment type="caution">
    <text evidence="1">The sequence shown here is derived from an EMBL/GenBank/DDBJ whole genome shotgun (WGS) entry which is preliminary data.</text>
</comment>
<dbReference type="EMBL" id="JACIDT010000001">
    <property type="protein sequence ID" value="MBB3924606.1"/>
    <property type="molecule type" value="Genomic_DNA"/>
</dbReference>
<keyword evidence="2" id="KW-1185">Reference proteome</keyword>
<dbReference type="AlphaFoldDB" id="A0A7W6BGD5"/>
<dbReference type="RefSeq" id="WP_188070166.1">
    <property type="nucleotide sequence ID" value="NZ_BSPS01000057.1"/>
</dbReference>
<name>A0A7W6BGD5_9SPHN</name>
<dbReference type="Proteomes" id="UP000571950">
    <property type="component" value="Unassembled WGS sequence"/>
</dbReference>
<gene>
    <name evidence="1" type="ORF">GGR43_000300</name>
</gene>
<dbReference type="GO" id="GO:0003677">
    <property type="term" value="F:DNA binding"/>
    <property type="evidence" value="ECO:0007669"/>
    <property type="project" value="UniProtKB-KW"/>
</dbReference>
<proteinExistence type="predicted"/>
<protein>
    <submittedName>
        <fullName evidence="1">Putative DNA-binding transcriptional regulator AlpA</fullName>
    </submittedName>
</protein>
<reference evidence="1 2" key="1">
    <citation type="submission" date="2020-08" db="EMBL/GenBank/DDBJ databases">
        <title>Genomic Encyclopedia of Type Strains, Phase IV (KMG-IV): sequencing the most valuable type-strain genomes for metagenomic binning, comparative biology and taxonomic classification.</title>
        <authorList>
            <person name="Goeker M."/>
        </authorList>
    </citation>
    <scope>NUCLEOTIDE SEQUENCE [LARGE SCALE GENOMIC DNA]</scope>
    <source>
        <strain evidence="1 2">DSM 26189</strain>
    </source>
</reference>
<organism evidence="1 2">
    <name type="scientific">Sphingobium jiangsuense</name>
    <dbReference type="NCBI Taxonomy" id="870476"/>
    <lineage>
        <taxon>Bacteria</taxon>
        <taxon>Pseudomonadati</taxon>
        <taxon>Pseudomonadota</taxon>
        <taxon>Alphaproteobacteria</taxon>
        <taxon>Sphingomonadales</taxon>
        <taxon>Sphingomonadaceae</taxon>
        <taxon>Sphingobium</taxon>
    </lineage>
</organism>
<accession>A0A7W6BGD5</accession>